<proteinExistence type="predicted"/>
<name>A0ABQ0J1I1_GLUTH</name>
<evidence type="ECO:0000313" key="1">
    <source>
        <dbReference type="EMBL" id="GAD28333.1"/>
    </source>
</evidence>
<sequence length="56" mass="6060">MYAAGSRWPEYANYYGGMSLDQALRVSGCKRVGKAHSAIGDALSTAEVWKKILIAP</sequence>
<reference evidence="1 2" key="1">
    <citation type="submission" date="2013-08" db="EMBL/GenBank/DDBJ databases">
        <title>Gluconobacter thailandicus NBRC 3257 whole genome sequence.</title>
        <authorList>
            <person name="Matsutani M."/>
            <person name="Yakushi T."/>
            <person name="Matsushita K."/>
        </authorList>
    </citation>
    <scope>NUCLEOTIDE SEQUENCE [LARGE SCALE GENOMIC DNA]</scope>
    <source>
        <strain evidence="1 2">NBRC 3257</strain>
    </source>
</reference>
<evidence type="ECO:0008006" key="3">
    <source>
        <dbReference type="Google" id="ProtNLM"/>
    </source>
</evidence>
<gene>
    <name evidence="1" type="ORF">NBRC3257_3332</name>
</gene>
<organism evidence="1 2">
    <name type="scientific">Gluconobacter thailandicus NBRC 3257</name>
    <dbReference type="NCBI Taxonomy" id="1381097"/>
    <lineage>
        <taxon>Bacteria</taxon>
        <taxon>Pseudomonadati</taxon>
        <taxon>Pseudomonadota</taxon>
        <taxon>Alphaproteobacteria</taxon>
        <taxon>Acetobacterales</taxon>
        <taxon>Acetobacteraceae</taxon>
        <taxon>Gluconobacter</taxon>
    </lineage>
</organism>
<keyword evidence="2" id="KW-1185">Reference proteome</keyword>
<dbReference type="Proteomes" id="UP000018209">
    <property type="component" value="Unassembled WGS sequence"/>
</dbReference>
<evidence type="ECO:0000313" key="2">
    <source>
        <dbReference type="Proteomes" id="UP000018209"/>
    </source>
</evidence>
<comment type="caution">
    <text evidence="1">The sequence shown here is derived from an EMBL/GenBank/DDBJ whole genome shotgun (WGS) entry which is preliminary data.</text>
</comment>
<dbReference type="EMBL" id="BASM01000087">
    <property type="protein sequence ID" value="GAD28333.1"/>
    <property type="molecule type" value="Genomic_DNA"/>
</dbReference>
<dbReference type="InterPro" id="IPR012337">
    <property type="entry name" value="RNaseH-like_sf"/>
</dbReference>
<protein>
    <recommendedName>
        <fullName evidence="3">Exonuclease</fullName>
    </recommendedName>
</protein>
<accession>A0ABQ0J1I1</accession>
<dbReference type="SUPFAM" id="SSF53098">
    <property type="entry name" value="Ribonuclease H-like"/>
    <property type="match status" value="1"/>
</dbReference>